<dbReference type="Proteomes" id="UP000215914">
    <property type="component" value="Unassembled WGS sequence"/>
</dbReference>
<dbReference type="EMBL" id="MNCJ02000323">
    <property type="protein sequence ID" value="KAF5796681.1"/>
    <property type="molecule type" value="Genomic_DNA"/>
</dbReference>
<gene>
    <name evidence="1" type="ORF">HanXRQr2_Chr08g0354611</name>
</gene>
<sequence length="98" mass="11551">MLTQRNTPLIFKTHIKRIKKLPEHKNGVTYKINWEPIVKLYQFFFNFNKNDYQMIEDTLVVFLAPIGNNDISSLNHHRENGLAKIQNRQPSSYVHPSA</sequence>
<reference evidence="1" key="1">
    <citation type="journal article" date="2017" name="Nature">
        <title>The sunflower genome provides insights into oil metabolism, flowering and Asterid evolution.</title>
        <authorList>
            <person name="Badouin H."/>
            <person name="Gouzy J."/>
            <person name="Grassa C.J."/>
            <person name="Murat F."/>
            <person name="Staton S.E."/>
            <person name="Cottret L."/>
            <person name="Lelandais-Briere C."/>
            <person name="Owens G.L."/>
            <person name="Carrere S."/>
            <person name="Mayjonade B."/>
            <person name="Legrand L."/>
            <person name="Gill N."/>
            <person name="Kane N.C."/>
            <person name="Bowers J.E."/>
            <person name="Hubner S."/>
            <person name="Bellec A."/>
            <person name="Berard A."/>
            <person name="Berges H."/>
            <person name="Blanchet N."/>
            <person name="Boniface M.C."/>
            <person name="Brunel D."/>
            <person name="Catrice O."/>
            <person name="Chaidir N."/>
            <person name="Claudel C."/>
            <person name="Donnadieu C."/>
            <person name="Faraut T."/>
            <person name="Fievet G."/>
            <person name="Helmstetter N."/>
            <person name="King M."/>
            <person name="Knapp S.J."/>
            <person name="Lai Z."/>
            <person name="Le Paslier M.C."/>
            <person name="Lippi Y."/>
            <person name="Lorenzon L."/>
            <person name="Mandel J.R."/>
            <person name="Marage G."/>
            <person name="Marchand G."/>
            <person name="Marquand E."/>
            <person name="Bret-Mestries E."/>
            <person name="Morien E."/>
            <person name="Nambeesan S."/>
            <person name="Nguyen T."/>
            <person name="Pegot-Espagnet P."/>
            <person name="Pouilly N."/>
            <person name="Raftis F."/>
            <person name="Sallet E."/>
            <person name="Schiex T."/>
            <person name="Thomas J."/>
            <person name="Vandecasteele C."/>
            <person name="Vares D."/>
            <person name="Vear F."/>
            <person name="Vautrin S."/>
            <person name="Crespi M."/>
            <person name="Mangin B."/>
            <person name="Burke J.M."/>
            <person name="Salse J."/>
            <person name="Munos S."/>
            <person name="Vincourt P."/>
            <person name="Rieseberg L.H."/>
            <person name="Langlade N.B."/>
        </authorList>
    </citation>
    <scope>NUCLEOTIDE SEQUENCE</scope>
    <source>
        <tissue evidence="1">Leaves</tissue>
    </source>
</reference>
<organism evidence="1 2">
    <name type="scientific">Helianthus annuus</name>
    <name type="common">Common sunflower</name>
    <dbReference type="NCBI Taxonomy" id="4232"/>
    <lineage>
        <taxon>Eukaryota</taxon>
        <taxon>Viridiplantae</taxon>
        <taxon>Streptophyta</taxon>
        <taxon>Embryophyta</taxon>
        <taxon>Tracheophyta</taxon>
        <taxon>Spermatophyta</taxon>
        <taxon>Magnoliopsida</taxon>
        <taxon>eudicotyledons</taxon>
        <taxon>Gunneridae</taxon>
        <taxon>Pentapetalae</taxon>
        <taxon>asterids</taxon>
        <taxon>campanulids</taxon>
        <taxon>Asterales</taxon>
        <taxon>Asteraceae</taxon>
        <taxon>Asteroideae</taxon>
        <taxon>Heliantheae alliance</taxon>
        <taxon>Heliantheae</taxon>
        <taxon>Helianthus</taxon>
    </lineage>
</organism>
<proteinExistence type="predicted"/>
<evidence type="ECO:0000313" key="1">
    <source>
        <dbReference type="EMBL" id="KAF5796681.1"/>
    </source>
</evidence>
<keyword evidence="2" id="KW-1185">Reference proteome</keyword>
<protein>
    <submittedName>
        <fullName evidence="1">Uncharacterized protein</fullName>
    </submittedName>
</protein>
<accession>A0A9K3IHV5</accession>
<reference evidence="1" key="2">
    <citation type="submission" date="2020-06" db="EMBL/GenBank/DDBJ databases">
        <title>Helianthus annuus Genome sequencing and assembly Release 2.</title>
        <authorList>
            <person name="Gouzy J."/>
            <person name="Langlade N."/>
            <person name="Munos S."/>
        </authorList>
    </citation>
    <scope>NUCLEOTIDE SEQUENCE</scope>
    <source>
        <tissue evidence="1">Leaves</tissue>
    </source>
</reference>
<name>A0A9K3IHV5_HELAN</name>
<comment type="caution">
    <text evidence="1">The sequence shown here is derived from an EMBL/GenBank/DDBJ whole genome shotgun (WGS) entry which is preliminary data.</text>
</comment>
<evidence type="ECO:0000313" key="2">
    <source>
        <dbReference type="Proteomes" id="UP000215914"/>
    </source>
</evidence>
<dbReference type="AlphaFoldDB" id="A0A9K3IHV5"/>
<dbReference type="Gramene" id="mRNA:HanXRQr2_Chr08g0354611">
    <property type="protein sequence ID" value="CDS:HanXRQr2_Chr08g0354611.1"/>
    <property type="gene ID" value="HanXRQr2_Chr08g0354611"/>
</dbReference>